<name>A0A060SGK2_PYCCI</name>
<evidence type="ECO:0000256" key="10">
    <source>
        <dbReference type="ARBA" id="ARBA00023180"/>
    </source>
</evidence>
<evidence type="ECO:0000256" key="5">
    <source>
        <dbReference type="ARBA" id="ARBA00022982"/>
    </source>
</evidence>
<dbReference type="EMBL" id="CCBP010000100">
    <property type="protein sequence ID" value="CDO71349.1"/>
    <property type="molecule type" value="Genomic_DNA"/>
</dbReference>
<evidence type="ECO:0000256" key="7">
    <source>
        <dbReference type="ARBA" id="ARBA00023002"/>
    </source>
</evidence>
<dbReference type="STRING" id="5643.A0A060SGK2"/>
<dbReference type="HOGENOM" id="CLU_010365_6_1_1"/>
<organism evidence="14 15">
    <name type="scientific">Pycnoporus cinnabarinus</name>
    <name type="common">Cinnabar-red polypore</name>
    <name type="synonym">Trametes cinnabarina</name>
    <dbReference type="NCBI Taxonomy" id="5643"/>
    <lineage>
        <taxon>Eukaryota</taxon>
        <taxon>Fungi</taxon>
        <taxon>Dikarya</taxon>
        <taxon>Basidiomycota</taxon>
        <taxon>Agaricomycotina</taxon>
        <taxon>Agaricomycetes</taxon>
        <taxon>Polyporales</taxon>
        <taxon>Polyporaceae</taxon>
        <taxon>Trametes</taxon>
    </lineage>
</organism>
<keyword evidence="8" id="KW-0406">Ion transport</keyword>
<dbReference type="Pfam" id="PF08022">
    <property type="entry name" value="FAD_binding_8"/>
    <property type="match status" value="1"/>
</dbReference>
<evidence type="ECO:0000313" key="14">
    <source>
        <dbReference type="EMBL" id="CDO71349.1"/>
    </source>
</evidence>
<protein>
    <recommendedName>
        <fullName evidence="13">FAD-binding FR-type domain-containing protein</fullName>
    </recommendedName>
</protein>
<comment type="caution">
    <text evidence="14">The sequence shown here is derived from an EMBL/GenBank/DDBJ whole genome shotgun (WGS) entry which is preliminary data.</text>
</comment>
<dbReference type="InterPro" id="IPR013130">
    <property type="entry name" value="Fe3_Rdtase_TM_dom"/>
</dbReference>
<keyword evidence="10" id="KW-0325">Glycoprotein</keyword>
<dbReference type="InterPro" id="IPR039261">
    <property type="entry name" value="FNR_nucleotide-bd"/>
</dbReference>
<proteinExistence type="inferred from homology"/>
<evidence type="ECO:0000256" key="1">
    <source>
        <dbReference type="ARBA" id="ARBA00004141"/>
    </source>
</evidence>
<dbReference type="SFLD" id="SFLDS00052">
    <property type="entry name" value="Ferric_Reductase_Domain"/>
    <property type="match status" value="1"/>
</dbReference>
<dbReference type="InterPro" id="IPR013112">
    <property type="entry name" value="FAD-bd_8"/>
</dbReference>
<dbReference type="GO" id="GO:0005886">
    <property type="term" value="C:plasma membrane"/>
    <property type="evidence" value="ECO:0007669"/>
    <property type="project" value="TreeGrafter"/>
</dbReference>
<dbReference type="GO" id="GO:0006879">
    <property type="term" value="P:intracellular iron ion homeostasis"/>
    <property type="evidence" value="ECO:0007669"/>
    <property type="project" value="TreeGrafter"/>
</dbReference>
<evidence type="ECO:0000256" key="12">
    <source>
        <dbReference type="SAM" id="Phobius"/>
    </source>
</evidence>
<evidence type="ECO:0000256" key="9">
    <source>
        <dbReference type="ARBA" id="ARBA00023136"/>
    </source>
</evidence>
<feature type="transmembrane region" description="Helical" evidence="12">
    <location>
        <begin position="57"/>
        <end position="81"/>
    </location>
</feature>
<keyword evidence="5" id="KW-0249">Electron transport</keyword>
<dbReference type="PANTHER" id="PTHR32361:SF9">
    <property type="entry name" value="FERRIC REDUCTASE TRANSMEMBRANE COMPONENT 3-RELATED"/>
    <property type="match status" value="1"/>
</dbReference>
<dbReference type="CDD" id="cd06186">
    <property type="entry name" value="NOX_Duox_like_FAD_NADP"/>
    <property type="match status" value="1"/>
</dbReference>
<dbReference type="Pfam" id="PF01794">
    <property type="entry name" value="Ferric_reduct"/>
    <property type="match status" value="1"/>
</dbReference>
<evidence type="ECO:0000256" key="4">
    <source>
        <dbReference type="ARBA" id="ARBA00022692"/>
    </source>
</evidence>
<feature type="transmembrane region" description="Helical" evidence="12">
    <location>
        <begin position="173"/>
        <end position="190"/>
    </location>
</feature>
<reference evidence="14" key="1">
    <citation type="submission" date="2014-01" db="EMBL/GenBank/DDBJ databases">
        <title>The genome of the white-rot fungus Pycnoporus cinnabarinus: a basidiomycete model with a versatile arsenal for lignocellulosic biomass breakdown.</title>
        <authorList>
            <person name="Levasseur A."/>
            <person name="Lomascolo A."/>
            <person name="Ruiz-Duenas F.J."/>
            <person name="Uzan E."/>
            <person name="Piumi F."/>
            <person name="Kues U."/>
            <person name="Ram A.F.J."/>
            <person name="Murat C."/>
            <person name="Haon M."/>
            <person name="Benoit I."/>
            <person name="Arfi Y."/>
            <person name="Chevret D."/>
            <person name="Drula E."/>
            <person name="Kwon M.J."/>
            <person name="Gouret P."/>
            <person name="Lesage-Meessen L."/>
            <person name="Lombard V."/>
            <person name="Mariette J."/>
            <person name="Noirot C."/>
            <person name="Park J."/>
            <person name="Patyshakuliyeva A."/>
            <person name="Wieneger R.A.B."/>
            <person name="Wosten H.A.B."/>
            <person name="Martin F."/>
            <person name="Coutinho P.M."/>
            <person name="de Vries R."/>
            <person name="Martinez A.T."/>
            <person name="Klopp C."/>
            <person name="Pontarotti P."/>
            <person name="Henrissat B."/>
            <person name="Record E."/>
        </authorList>
    </citation>
    <scope>NUCLEOTIDE SEQUENCE [LARGE SCALE GENOMIC DNA]</scope>
    <source>
        <strain evidence="14">BRFM137</strain>
    </source>
</reference>
<sequence>MSSLASLPGLSAITPPPSLPRTGTPVVREVVTYTETEGTATVTYTYVVHKEPRVRNAYWGVLALIGVATVINVLFIAWATYRRYRSRHGRHHEAAAASPRPSGRLSLRRLPHAFLSASRIFGFRLRIPFVDMTLVEFALSIMYLAGCLAFAFAPTDNIKPAVHLQPNYWGGKAGLIAAGQMPLAVFLALKNNPVTWLTGLGHEKLVLMHRIVSRCILVLTWVHFVGEYYNYSDYDALDELMDEGWKIAGMVGAVAQTATTLLGIKQFRRRYYEIFYSSHILFIIIFIVTIHIHCIPMLCAYYVWPCYIIWGFDRILRASRYLLYNFILRPKNQKALIEHTGADGLRVSLKRRIPGGWNAGQHVFLAFPALGIESHPFTISNVYEKVEGSDEAEMVFVIRAMDGQTKMLMDKASDTGSCELTAFFDGPYGHPEDIRPFTTCVFIAGGTGVAYTLARMHQLFKDVHAHDALAKRVVFVWAVRTEVEYEWVASDLAKIIALAPRAVSLAVEVYLTGGQRNAALQTLPELDKSDVDVEKTAAVSTDNSKERIASRSSSIGGCDARNCDANEGSGASTPTKPPAAYFASGPTTPTAACADDDAFAIPRPGIMLKPGRPDVRIILEEEVTASSGAVAVDGESVCELGDAFEFRKLNPLPVSGPDGLVDSVRSALSQPFAGPVATMKGTPTVLLSVEQFRM</sequence>
<dbReference type="Gene3D" id="3.40.50.80">
    <property type="entry name" value="Nucleotide-binding domain of ferredoxin-NADP reductase (FNR) module"/>
    <property type="match status" value="1"/>
</dbReference>
<dbReference type="InterPro" id="IPR013121">
    <property type="entry name" value="Fe_red_NAD-bd_6"/>
</dbReference>
<feature type="region of interest" description="Disordered" evidence="11">
    <location>
        <begin position="550"/>
        <end position="580"/>
    </location>
</feature>
<evidence type="ECO:0000256" key="6">
    <source>
        <dbReference type="ARBA" id="ARBA00022989"/>
    </source>
</evidence>
<evidence type="ECO:0000256" key="3">
    <source>
        <dbReference type="ARBA" id="ARBA00022448"/>
    </source>
</evidence>
<feature type="transmembrane region" description="Helical" evidence="12">
    <location>
        <begin position="276"/>
        <end position="304"/>
    </location>
</feature>
<feature type="transmembrane region" description="Helical" evidence="12">
    <location>
        <begin position="211"/>
        <end position="229"/>
    </location>
</feature>
<keyword evidence="6 12" id="KW-1133">Transmembrane helix</keyword>
<evidence type="ECO:0000256" key="2">
    <source>
        <dbReference type="ARBA" id="ARBA00006278"/>
    </source>
</evidence>
<comment type="similarity">
    <text evidence="2">Belongs to the ferric reductase (FRE) family.</text>
</comment>
<dbReference type="SFLD" id="SFLDG01168">
    <property type="entry name" value="Ferric_reductase_subgroup_(FRE"/>
    <property type="match status" value="1"/>
</dbReference>
<dbReference type="GO" id="GO:0006826">
    <property type="term" value="P:iron ion transport"/>
    <property type="evidence" value="ECO:0007669"/>
    <property type="project" value="TreeGrafter"/>
</dbReference>
<evidence type="ECO:0000313" key="15">
    <source>
        <dbReference type="Proteomes" id="UP000029665"/>
    </source>
</evidence>
<gene>
    <name evidence="14" type="ORF">BN946_scf184908.g107</name>
</gene>
<feature type="domain" description="FAD-binding FR-type" evidence="13">
    <location>
        <begin position="323"/>
        <end position="434"/>
    </location>
</feature>
<dbReference type="Proteomes" id="UP000029665">
    <property type="component" value="Unassembled WGS sequence"/>
</dbReference>
<feature type="transmembrane region" description="Helical" evidence="12">
    <location>
        <begin position="244"/>
        <end position="264"/>
    </location>
</feature>
<dbReference type="GO" id="GO:0015677">
    <property type="term" value="P:copper ion import"/>
    <property type="evidence" value="ECO:0007669"/>
    <property type="project" value="TreeGrafter"/>
</dbReference>
<dbReference type="InterPro" id="IPR051410">
    <property type="entry name" value="Ferric/Cupric_Reductase"/>
</dbReference>
<dbReference type="PROSITE" id="PS51384">
    <property type="entry name" value="FAD_FR"/>
    <property type="match status" value="1"/>
</dbReference>
<dbReference type="GO" id="GO:0000293">
    <property type="term" value="F:ferric-chelate reductase activity"/>
    <property type="evidence" value="ECO:0007669"/>
    <property type="project" value="UniProtKB-ARBA"/>
</dbReference>
<feature type="transmembrane region" description="Helical" evidence="12">
    <location>
        <begin position="134"/>
        <end position="153"/>
    </location>
</feature>
<keyword evidence="9 12" id="KW-0472">Membrane</keyword>
<dbReference type="Pfam" id="PF08030">
    <property type="entry name" value="NAD_binding_6"/>
    <property type="match status" value="1"/>
</dbReference>
<evidence type="ECO:0000259" key="13">
    <source>
        <dbReference type="PROSITE" id="PS51384"/>
    </source>
</evidence>
<keyword evidence="3" id="KW-0813">Transport</keyword>
<accession>A0A060SGK2</accession>
<dbReference type="PANTHER" id="PTHR32361">
    <property type="entry name" value="FERRIC/CUPRIC REDUCTASE TRANSMEMBRANE COMPONENT"/>
    <property type="match status" value="1"/>
</dbReference>
<dbReference type="InterPro" id="IPR017927">
    <property type="entry name" value="FAD-bd_FR_type"/>
</dbReference>
<keyword evidence="4 12" id="KW-0812">Transmembrane</keyword>
<dbReference type="OMA" id="HIHCIPM"/>
<dbReference type="OrthoDB" id="4494341at2759"/>
<evidence type="ECO:0000256" key="11">
    <source>
        <dbReference type="SAM" id="MobiDB-lite"/>
    </source>
</evidence>
<keyword evidence="15" id="KW-1185">Reference proteome</keyword>
<keyword evidence="7" id="KW-0560">Oxidoreductase</keyword>
<comment type="subcellular location">
    <subcellularLocation>
        <location evidence="1">Membrane</location>
        <topology evidence="1">Multi-pass membrane protein</topology>
    </subcellularLocation>
</comment>
<dbReference type="AlphaFoldDB" id="A0A060SGK2"/>
<dbReference type="SUPFAM" id="SSF52343">
    <property type="entry name" value="Ferredoxin reductase-like, C-terminal NADP-linked domain"/>
    <property type="match status" value="1"/>
</dbReference>
<evidence type="ECO:0000256" key="8">
    <source>
        <dbReference type="ARBA" id="ARBA00023065"/>
    </source>
</evidence>